<feature type="transmembrane region" description="Helical" evidence="1">
    <location>
        <begin position="91"/>
        <end position="112"/>
    </location>
</feature>
<keyword evidence="3" id="KW-1185">Reference proteome</keyword>
<evidence type="ECO:0000313" key="3">
    <source>
        <dbReference type="Proteomes" id="UP000664167"/>
    </source>
</evidence>
<dbReference type="EMBL" id="JAFLRJ010000464">
    <property type="protein sequence ID" value="MBO0516880.1"/>
    <property type="molecule type" value="Genomic_DNA"/>
</dbReference>
<protein>
    <submittedName>
        <fullName evidence="2">Uncharacterized protein</fullName>
    </submittedName>
</protein>
<keyword evidence="1" id="KW-1133">Transmembrane helix</keyword>
<accession>A0A939FD49</accession>
<feature type="transmembrane region" description="Helical" evidence="1">
    <location>
        <begin position="40"/>
        <end position="59"/>
    </location>
</feature>
<keyword evidence="1" id="KW-0472">Membrane</keyword>
<feature type="transmembrane region" description="Helical" evidence="1">
    <location>
        <begin position="66"/>
        <end position="85"/>
    </location>
</feature>
<comment type="caution">
    <text evidence="2">The sequence shown here is derived from an EMBL/GenBank/DDBJ whole genome shotgun (WGS) entry which is preliminary data.</text>
</comment>
<dbReference type="AlphaFoldDB" id="A0A939FD49"/>
<name>A0A939FD49_9ACTN</name>
<evidence type="ECO:0000256" key="1">
    <source>
        <dbReference type="SAM" id="Phobius"/>
    </source>
</evidence>
<proteinExistence type="predicted"/>
<organism evidence="2 3">
    <name type="scientific">Streptomyces beijiangensis</name>
    <dbReference type="NCBI Taxonomy" id="163361"/>
    <lineage>
        <taxon>Bacteria</taxon>
        <taxon>Bacillati</taxon>
        <taxon>Actinomycetota</taxon>
        <taxon>Actinomycetes</taxon>
        <taxon>Kitasatosporales</taxon>
        <taxon>Streptomycetaceae</taxon>
        <taxon>Streptomyces</taxon>
    </lineage>
</organism>
<reference evidence="2" key="1">
    <citation type="submission" date="2021-03" db="EMBL/GenBank/DDBJ databases">
        <title>Streptomyces poriferae sp. nov., a novel marine sponge-derived Actinobacteria species with anti-MRSA activity.</title>
        <authorList>
            <person name="Sandoval-Powers M."/>
            <person name="Kralova S."/>
            <person name="Nguyen G.-S."/>
            <person name="Fawwal D."/>
            <person name="Degnes K."/>
            <person name="Klinkenberg G."/>
            <person name="Sletta H."/>
            <person name="Wentzel A."/>
            <person name="Liles M.R."/>
        </authorList>
    </citation>
    <scope>NUCLEOTIDE SEQUENCE</scope>
    <source>
        <strain evidence="2">DSM 41794</strain>
    </source>
</reference>
<evidence type="ECO:0000313" key="2">
    <source>
        <dbReference type="EMBL" id="MBO0516880.1"/>
    </source>
</evidence>
<dbReference type="Proteomes" id="UP000664167">
    <property type="component" value="Unassembled WGS sequence"/>
</dbReference>
<keyword evidence="1" id="KW-0812">Transmembrane</keyword>
<sequence length="134" mass="13628">MATAAWSDSLPAVAGAALAVSAVGAALALADLASPLRAPFALFFLLVAPAAALSANLRGLEPFGRLVASSAGAVGIDLLIAEIMLTTHMWSARSGVAAVAVISSLLFLPALVQHSTRSSNSMNDRESTVEITKR</sequence>
<gene>
    <name evidence="2" type="ORF">J0695_34705</name>
</gene>